<protein>
    <submittedName>
        <fullName evidence="3">Putative oxidoreductase</fullName>
    </submittedName>
</protein>
<gene>
    <name evidence="3" type="ORF">CY0110_02602</name>
</gene>
<accession>A3IX63</accession>
<dbReference type="GO" id="GO:0016491">
    <property type="term" value="F:oxidoreductase activity"/>
    <property type="evidence" value="ECO:0007669"/>
    <property type="project" value="UniProtKB-KW"/>
</dbReference>
<dbReference type="PANTHER" id="PTHR43364:SF4">
    <property type="entry name" value="NAD(P)-LINKED OXIDOREDUCTASE SUPERFAMILY PROTEIN"/>
    <property type="match status" value="1"/>
</dbReference>
<evidence type="ECO:0000256" key="1">
    <source>
        <dbReference type="ARBA" id="ARBA00023002"/>
    </source>
</evidence>
<comment type="caution">
    <text evidence="3">The sequence shown here is derived from an EMBL/GenBank/DDBJ whole genome shotgun (WGS) entry which is preliminary data.</text>
</comment>
<dbReference type="Proteomes" id="UP000003781">
    <property type="component" value="Unassembled WGS sequence"/>
</dbReference>
<dbReference type="CDD" id="cd19752">
    <property type="entry name" value="AKR_unchar"/>
    <property type="match status" value="1"/>
</dbReference>
<name>A3IX63_9CHRO</name>
<dbReference type="eggNOG" id="COG0667">
    <property type="taxonomic scope" value="Bacteria"/>
</dbReference>
<dbReference type="Gene3D" id="3.20.20.100">
    <property type="entry name" value="NADP-dependent oxidoreductase domain"/>
    <property type="match status" value="1"/>
</dbReference>
<feature type="domain" description="NADP-dependent oxidoreductase" evidence="2">
    <location>
        <begin position="17"/>
        <end position="312"/>
    </location>
</feature>
<dbReference type="AlphaFoldDB" id="A3IX63"/>
<keyword evidence="1" id="KW-0560">Oxidoreductase</keyword>
<dbReference type="RefSeq" id="WP_008277967.1">
    <property type="nucleotide sequence ID" value="NZ_AAXW01000060.1"/>
</dbReference>
<reference evidence="3 4" key="1">
    <citation type="submission" date="2007-03" db="EMBL/GenBank/DDBJ databases">
        <authorList>
            <person name="Stal L."/>
            <person name="Ferriera S."/>
            <person name="Johnson J."/>
            <person name="Kravitz S."/>
            <person name="Beeson K."/>
            <person name="Sutton G."/>
            <person name="Rogers Y.-H."/>
            <person name="Friedman R."/>
            <person name="Frazier M."/>
            <person name="Venter J.C."/>
        </authorList>
    </citation>
    <scope>NUCLEOTIDE SEQUENCE [LARGE SCALE GENOMIC DNA]</scope>
    <source>
        <strain evidence="3 4">CCY0110</strain>
    </source>
</reference>
<dbReference type="SUPFAM" id="SSF51430">
    <property type="entry name" value="NAD(P)-linked oxidoreductase"/>
    <property type="match status" value="1"/>
</dbReference>
<keyword evidence="4" id="KW-1185">Reference proteome</keyword>
<evidence type="ECO:0000313" key="3">
    <source>
        <dbReference type="EMBL" id="EAZ88950.1"/>
    </source>
</evidence>
<evidence type="ECO:0000259" key="2">
    <source>
        <dbReference type="Pfam" id="PF00248"/>
    </source>
</evidence>
<dbReference type="InterPro" id="IPR036812">
    <property type="entry name" value="NAD(P)_OxRdtase_dom_sf"/>
</dbReference>
<dbReference type="InterPro" id="IPR050523">
    <property type="entry name" value="AKR_Detox_Biosynth"/>
</dbReference>
<dbReference type="InterPro" id="IPR023210">
    <property type="entry name" value="NADP_OxRdtase_dom"/>
</dbReference>
<dbReference type="PANTHER" id="PTHR43364">
    <property type="entry name" value="NADH-SPECIFIC METHYLGLYOXAL REDUCTASE-RELATED"/>
    <property type="match status" value="1"/>
</dbReference>
<organism evidence="3 4">
    <name type="scientific">Crocosphaera chwakensis CCY0110</name>
    <dbReference type="NCBI Taxonomy" id="391612"/>
    <lineage>
        <taxon>Bacteria</taxon>
        <taxon>Bacillati</taxon>
        <taxon>Cyanobacteriota</taxon>
        <taxon>Cyanophyceae</taxon>
        <taxon>Oscillatoriophycideae</taxon>
        <taxon>Chroococcales</taxon>
        <taxon>Aphanothecaceae</taxon>
        <taxon>Crocosphaera</taxon>
        <taxon>Crocosphaera chwakensis</taxon>
    </lineage>
</organism>
<dbReference type="Pfam" id="PF00248">
    <property type="entry name" value="Aldo_ket_red"/>
    <property type="match status" value="1"/>
</dbReference>
<sequence length="321" mass="36074">MMKKVQLSHTGVEVSCLCLGTLRFGTRKTYEESAKVMDMYIEAGGNFIDTANAYDQWCEQGKGGESEITIGRWLRERGNRQDIFLATKVGFGYQNVPDGLAASTIISECESSLRRLGVDHIDLYYAHHDDPHTPLEETLKAFEKLVQDGKIRFYGASNYLPWRLADADAICQRHGWAGYGCVEQRFSYLRPRSGGDFGPQCLIDEHLMSYCDARGKTMLAYTPLLRGAYVRSDRAIPSPYLGQDTDERLKALREVSQELGSTPNQVVLAWMLHRQPPLIPVFSAGTPEHMRENLGALDVHLSPEQMEKLDQAGHCPNDEPV</sequence>
<proteinExistence type="predicted"/>
<evidence type="ECO:0000313" key="4">
    <source>
        <dbReference type="Proteomes" id="UP000003781"/>
    </source>
</evidence>
<dbReference type="EMBL" id="AAXW01000060">
    <property type="protein sequence ID" value="EAZ88950.1"/>
    <property type="molecule type" value="Genomic_DNA"/>
</dbReference>